<dbReference type="PANTHER" id="PTHR35476">
    <property type="entry name" value="MUCIN-LIKE PROTEIN"/>
    <property type="match status" value="1"/>
</dbReference>
<evidence type="ECO:0000313" key="2">
    <source>
        <dbReference type="EMBL" id="CAK0782668.1"/>
    </source>
</evidence>
<dbReference type="Proteomes" id="UP001314263">
    <property type="component" value="Unassembled WGS sequence"/>
</dbReference>
<dbReference type="EMBL" id="CAUYUE010000007">
    <property type="protein sequence ID" value="CAK0782668.1"/>
    <property type="molecule type" value="Genomic_DNA"/>
</dbReference>
<name>A0AAV1IA10_9CHLO</name>
<gene>
    <name evidence="2" type="ORF">CVIRNUC_005863</name>
</gene>
<feature type="region of interest" description="Disordered" evidence="1">
    <location>
        <begin position="55"/>
        <end position="125"/>
    </location>
</feature>
<comment type="caution">
    <text evidence="2">The sequence shown here is derived from an EMBL/GenBank/DDBJ whole genome shotgun (WGS) entry which is preliminary data.</text>
</comment>
<reference evidence="2 3" key="1">
    <citation type="submission" date="2023-10" db="EMBL/GenBank/DDBJ databases">
        <authorList>
            <person name="Maclean D."/>
            <person name="Macfadyen A."/>
        </authorList>
    </citation>
    <scope>NUCLEOTIDE SEQUENCE [LARGE SCALE GENOMIC DNA]</scope>
</reference>
<feature type="compositionally biased region" description="Polar residues" evidence="1">
    <location>
        <begin position="78"/>
        <end position="87"/>
    </location>
</feature>
<dbReference type="InterPro" id="IPR052851">
    <property type="entry name" value="GCD1_mitochondrial"/>
</dbReference>
<dbReference type="PANTHER" id="PTHR35476:SF3">
    <property type="entry name" value="SMALL RIBOSOMAL SUBUNIT PROTEIN MS75"/>
    <property type="match status" value="1"/>
</dbReference>
<feature type="compositionally biased region" description="Low complexity" evidence="1">
    <location>
        <begin position="61"/>
        <end position="72"/>
    </location>
</feature>
<dbReference type="AlphaFoldDB" id="A0AAV1IA10"/>
<keyword evidence="3" id="KW-1185">Reference proteome</keyword>
<evidence type="ECO:0000256" key="1">
    <source>
        <dbReference type="SAM" id="MobiDB-lite"/>
    </source>
</evidence>
<accession>A0AAV1IA10</accession>
<feature type="region of interest" description="Disordered" evidence="1">
    <location>
        <begin position="278"/>
        <end position="308"/>
    </location>
</feature>
<evidence type="ECO:0000313" key="3">
    <source>
        <dbReference type="Proteomes" id="UP001314263"/>
    </source>
</evidence>
<organism evidence="2 3">
    <name type="scientific">Coccomyxa viridis</name>
    <dbReference type="NCBI Taxonomy" id="1274662"/>
    <lineage>
        <taxon>Eukaryota</taxon>
        <taxon>Viridiplantae</taxon>
        <taxon>Chlorophyta</taxon>
        <taxon>core chlorophytes</taxon>
        <taxon>Trebouxiophyceae</taxon>
        <taxon>Trebouxiophyceae incertae sedis</taxon>
        <taxon>Coccomyxaceae</taxon>
        <taxon>Coccomyxa</taxon>
    </lineage>
</organism>
<dbReference type="Pfam" id="PF12298">
    <property type="entry name" value="Bot1p"/>
    <property type="match status" value="1"/>
</dbReference>
<feature type="compositionally biased region" description="Basic and acidic residues" evidence="1">
    <location>
        <begin position="278"/>
        <end position="291"/>
    </location>
</feature>
<proteinExistence type="predicted"/>
<sequence length="409" mass="45868">MLSRTLLANSRALTRALSHHYRRAIPTADTPDSQNCAESCGCPYVHPRHCPSSNIRGFATESSDSENGSSEGAVSEAEQPSGQQQDSGAEDETARAAENDAPQEVLRPPGPNPNADMDDVPLPDPSRAEQMIADLLAKDPSPPLVVNQAGPHSPGWKITGIDEERYVIWWVLDLTGGRIPWADRNAKLSDRAKYYMYRLNKFGGWSVRNIARLFNVRQERVMAVVALQQIEAEAREQGQPLLDDLQDTMDGLQGATEMRGTGERHIRLLPTKPIFEVLDKQKPGKREESKQYRYPVSSSQSPDDAGWESEVYAREEELGAHEGRILAREFKQRLAYNIGQAGQSISKASRRLHPPKRPAQGWSLVVRPNARGKDYEPFVAKPDSTRRPLTDDEVLYLRRMKPLARRKIY</sequence>
<protein>
    <submittedName>
        <fullName evidence="2">Uncharacterized protein</fullName>
    </submittedName>
</protein>